<dbReference type="RefSeq" id="WP_062420989.1">
    <property type="nucleotide sequence ID" value="NZ_BBYA01000008.1"/>
</dbReference>
<dbReference type="CDD" id="cd03823">
    <property type="entry name" value="GT4_ExpE7-like"/>
    <property type="match status" value="1"/>
</dbReference>
<comment type="caution">
    <text evidence="3">The sequence shown here is derived from an EMBL/GenBank/DDBJ whole genome shotgun (WGS) entry which is preliminary data.</text>
</comment>
<sequence length="415" mass="47312">MKILMANTRHYHGGGDSTYAFNLASLLREKGHHVSFFAMQDERNLPDPNSDLFVSPINFRDLNQKKNLKTGWQVLTRSIYSNEARKKFALLLEREKPDIIHVHNLHAHITPSILFEARKQGIPVVWTLHDYKLVCPNSHLLNDTTGNICEACKGGRFYQAVWKKCKKGSFLASFMACLEAYVHQILGIRDLVDVFLTPSEFLRNVFLENGFPSEKIVHIPYQIAIPHRTRSRVLSDYFLFLGKFDRIKGIYVLAEAAKNLPEIEFRLAGKADDKEAQDFLSTLPPNMHYLGMKTGVELATLLGDSRALILPSIWYENQPLVILEAFAAGKPVIVSNLGGMKELAKPEERGLLFEAGNARQLAASIKFLYENPDKCEEYGKNSLEYVKQYHSSDEHYRQIMNIYTRLAQTAHQVSQ</sequence>
<evidence type="ECO:0000259" key="2">
    <source>
        <dbReference type="Pfam" id="PF13439"/>
    </source>
</evidence>
<evidence type="ECO:0000313" key="4">
    <source>
        <dbReference type="Proteomes" id="UP000050430"/>
    </source>
</evidence>
<protein>
    <recommendedName>
        <fullName evidence="5">Glycosyl transferase family 1</fullName>
    </recommendedName>
</protein>
<evidence type="ECO:0008006" key="5">
    <source>
        <dbReference type="Google" id="ProtNLM"/>
    </source>
</evidence>
<gene>
    <name evidence="3" type="ORF">ADM99_07515</name>
</gene>
<organism evidence="3 4">
    <name type="scientific">Leptolinea tardivitalis</name>
    <dbReference type="NCBI Taxonomy" id="229920"/>
    <lineage>
        <taxon>Bacteria</taxon>
        <taxon>Bacillati</taxon>
        <taxon>Chloroflexota</taxon>
        <taxon>Anaerolineae</taxon>
        <taxon>Anaerolineales</taxon>
        <taxon>Anaerolineaceae</taxon>
        <taxon>Leptolinea</taxon>
    </lineage>
</organism>
<accession>A0A0P6WS00</accession>
<dbReference type="Gene3D" id="3.40.50.2000">
    <property type="entry name" value="Glycogen Phosphorylase B"/>
    <property type="match status" value="2"/>
</dbReference>
<proteinExistence type="predicted"/>
<dbReference type="EMBL" id="LGCK01000007">
    <property type="protein sequence ID" value="KPL72886.1"/>
    <property type="molecule type" value="Genomic_DNA"/>
</dbReference>
<reference evidence="3 4" key="1">
    <citation type="submission" date="2015-07" db="EMBL/GenBank/DDBJ databases">
        <title>Genome sequence of Leptolinea tardivitalis DSM 16556.</title>
        <authorList>
            <person name="Hemp J."/>
            <person name="Ward L.M."/>
            <person name="Pace L.A."/>
            <person name="Fischer W.W."/>
        </authorList>
    </citation>
    <scope>NUCLEOTIDE SEQUENCE [LARGE SCALE GENOMIC DNA]</scope>
    <source>
        <strain evidence="3 4">YMTK-2</strain>
    </source>
</reference>
<dbReference type="InterPro" id="IPR028098">
    <property type="entry name" value="Glyco_trans_4-like_N"/>
</dbReference>
<evidence type="ECO:0000313" key="3">
    <source>
        <dbReference type="EMBL" id="KPL72886.1"/>
    </source>
</evidence>
<feature type="domain" description="Glycosyltransferase subfamily 4-like N-terminal" evidence="2">
    <location>
        <begin position="14"/>
        <end position="220"/>
    </location>
</feature>
<dbReference type="STRING" id="229920.ADM99_07515"/>
<dbReference type="SUPFAM" id="SSF53756">
    <property type="entry name" value="UDP-Glycosyltransferase/glycogen phosphorylase"/>
    <property type="match status" value="1"/>
</dbReference>
<dbReference type="AlphaFoldDB" id="A0A0P6WS00"/>
<evidence type="ECO:0000259" key="1">
    <source>
        <dbReference type="Pfam" id="PF00534"/>
    </source>
</evidence>
<dbReference type="InterPro" id="IPR001296">
    <property type="entry name" value="Glyco_trans_1"/>
</dbReference>
<dbReference type="Proteomes" id="UP000050430">
    <property type="component" value="Unassembled WGS sequence"/>
</dbReference>
<keyword evidence="4" id="KW-1185">Reference proteome</keyword>
<name>A0A0P6WS00_9CHLR</name>
<dbReference type="Pfam" id="PF13439">
    <property type="entry name" value="Glyco_transf_4"/>
    <property type="match status" value="1"/>
</dbReference>
<dbReference type="PANTHER" id="PTHR12526">
    <property type="entry name" value="GLYCOSYLTRANSFERASE"/>
    <property type="match status" value="1"/>
</dbReference>
<dbReference type="PANTHER" id="PTHR12526:SF638">
    <property type="entry name" value="SPORE COAT PROTEIN SA"/>
    <property type="match status" value="1"/>
</dbReference>
<dbReference type="GO" id="GO:0016757">
    <property type="term" value="F:glycosyltransferase activity"/>
    <property type="evidence" value="ECO:0007669"/>
    <property type="project" value="InterPro"/>
</dbReference>
<dbReference type="OrthoDB" id="9772485at2"/>
<dbReference type="Pfam" id="PF00534">
    <property type="entry name" value="Glycos_transf_1"/>
    <property type="match status" value="1"/>
</dbReference>
<feature type="domain" description="Glycosyl transferase family 1" evidence="1">
    <location>
        <begin position="236"/>
        <end position="382"/>
    </location>
</feature>